<keyword evidence="2" id="KW-1185">Reference proteome</keyword>
<dbReference type="OrthoDB" id="429143at2759"/>
<name>A0A9P5YFA6_9AGAR</name>
<dbReference type="Pfam" id="PF13714">
    <property type="entry name" value="PEP_mutase"/>
    <property type="match status" value="1"/>
</dbReference>
<protein>
    <submittedName>
        <fullName evidence="1">PEP phosphonomutase</fullName>
    </submittedName>
</protein>
<sequence>MSTTPRAIDSTTQSALAKKFKELHIPGSPIFLTNVWDAPSASLVLRNPKTKAIATASYAIAATNGIADDDLSLEDSVSALFKITQQISRDGKTHEIPLTVDLQSGYGDRLEEAVASVIRLGAVGINLEDSLSFGGNLIEADAHAVRIKKAIEVAEREGVKDFVVNARTDAIVCGKSVEEAIARGKKYLEAGATTVFVWGGPIRPGLRDAEIRQLVEGLGGRINVKLNDGELTVKELAEIGVARISMGPGLWKVAMIETEKKITSLLG</sequence>
<dbReference type="Proteomes" id="UP000807353">
    <property type="component" value="Unassembled WGS sequence"/>
</dbReference>
<evidence type="ECO:0000313" key="2">
    <source>
        <dbReference type="Proteomes" id="UP000807353"/>
    </source>
</evidence>
<evidence type="ECO:0000313" key="1">
    <source>
        <dbReference type="EMBL" id="KAF9466786.1"/>
    </source>
</evidence>
<accession>A0A9P5YFA6</accession>
<gene>
    <name evidence="1" type="ORF">BDZ94DRAFT_137670</name>
</gene>
<dbReference type="InterPro" id="IPR040442">
    <property type="entry name" value="Pyrv_kinase-like_dom_sf"/>
</dbReference>
<dbReference type="InterPro" id="IPR015813">
    <property type="entry name" value="Pyrv/PenolPyrv_kinase-like_dom"/>
</dbReference>
<dbReference type="InterPro" id="IPR039556">
    <property type="entry name" value="ICL/PEPM"/>
</dbReference>
<comment type="caution">
    <text evidence="1">The sequence shown here is derived from an EMBL/GenBank/DDBJ whole genome shotgun (WGS) entry which is preliminary data.</text>
</comment>
<reference evidence="1" key="1">
    <citation type="submission" date="2020-11" db="EMBL/GenBank/DDBJ databases">
        <authorList>
            <consortium name="DOE Joint Genome Institute"/>
            <person name="Ahrendt S."/>
            <person name="Riley R."/>
            <person name="Andreopoulos W."/>
            <person name="Labutti K."/>
            <person name="Pangilinan J."/>
            <person name="Ruiz-Duenas F.J."/>
            <person name="Barrasa J.M."/>
            <person name="Sanchez-Garcia M."/>
            <person name="Camarero S."/>
            <person name="Miyauchi S."/>
            <person name="Serrano A."/>
            <person name="Linde D."/>
            <person name="Babiker R."/>
            <person name="Drula E."/>
            <person name="Ayuso-Fernandez I."/>
            <person name="Pacheco R."/>
            <person name="Padilla G."/>
            <person name="Ferreira P."/>
            <person name="Barriuso J."/>
            <person name="Kellner H."/>
            <person name="Castanera R."/>
            <person name="Alfaro M."/>
            <person name="Ramirez L."/>
            <person name="Pisabarro A.G."/>
            <person name="Kuo A."/>
            <person name="Tritt A."/>
            <person name="Lipzen A."/>
            <person name="He G."/>
            <person name="Yan M."/>
            <person name="Ng V."/>
            <person name="Cullen D."/>
            <person name="Martin F."/>
            <person name="Rosso M.-N."/>
            <person name="Henrissat B."/>
            <person name="Hibbett D."/>
            <person name="Martinez A.T."/>
            <person name="Grigoriev I.V."/>
        </authorList>
    </citation>
    <scope>NUCLEOTIDE SEQUENCE</scope>
    <source>
        <strain evidence="1">CBS 247.69</strain>
    </source>
</reference>
<dbReference type="PANTHER" id="PTHR42905">
    <property type="entry name" value="PHOSPHOENOLPYRUVATE CARBOXYLASE"/>
    <property type="match status" value="1"/>
</dbReference>
<organism evidence="1 2">
    <name type="scientific">Collybia nuda</name>
    <dbReference type="NCBI Taxonomy" id="64659"/>
    <lineage>
        <taxon>Eukaryota</taxon>
        <taxon>Fungi</taxon>
        <taxon>Dikarya</taxon>
        <taxon>Basidiomycota</taxon>
        <taxon>Agaricomycotina</taxon>
        <taxon>Agaricomycetes</taxon>
        <taxon>Agaricomycetidae</taxon>
        <taxon>Agaricales</taxon>
        <taxon>Tricholomatineae</taxon>
        <taxon>Clitocybaceae</taxon>
        <taxon>Collybia</taxon>
    </lineage>
</organism>
<dbReference type="Gene3D" id="3.20.20.60">
    <property type="entry name" value="Phosphoenolpyruvate-binding domains"/>
    <property type="match status" value="1"/>
</dbReference>
<dbReference type="AlphaFoldDB" id="A0A9P5YFA6"/>
<dbReference type="CDD" id="cd00377">
    <property type="entry name" value="ICL_PEPM"/>
    <property type="match status" value="1"/>
</dbReference>
<dbReference type="SUPFAM" id="SSF51621">
    <property type="entry name" value="Phosphoenolpyruvate/pyruvate domain"/>
    <property type="match status" value="1"/>
</dbReference>
<dbReference type="PANTHER" id="PTHR42905:SF16">
    <property type="entry name" value="CARBOXYPHOSPHONOENOLPYRUVATE PHOSPHONOMUTASE-LIKE PROTEIN (AFU_ORTHOLOGUE AFUA_5G07230)"/>
    <property type="match status" value="1"/>
</dbReference>
<dbReference type="GO" id="GO:0003824">
    <property type="term" value="F:catalytic activity"/>
    <property type="evidence" value="ECO:0007669"/>
    <property type="project" value="InterPro"/>
</dbReference>
<dbReference type="EMBL" id="MU150240">
    <property type="protein sequence ID" value="KAF9466786.1"/>
    <property type="molecule type" value="Genomic_DNA"/>
</dbReference>
<proteinExistence type="predicted"/>